<evidence type="ECO:0000256" key="1">
    <source>
        <dbReference type="SAM" id="Coils"/>
    </source>
</evidence>
<dbReference type="OrthoDB" id="269872at2759"/>
<dbReference type="PANTHER" id="PTHR23313:SF0">
    <property type="entry name" value="TESTIS-EXPRESSED PROTEIN 9"/>
    <property type="match status" value="1"/>
</dbReference>
<proteinExistence type="predicted"/>
<organism evidence="2 3">
    <name type="scientific">Pogonomyrmex barbatus</name>
    <name type="common">red harvester ant</name>
    <dbReference type="NCBI Taxonomy" id="144034"/>
    <lineage>
        <taxon>Eukaryota</taxon>
        <taxon>Metazoa</taxon>
        <taxon>Ecdysozoa</taxon>
        <taxon>Arthropoda</taxon>
        <taxon>Hexapoda</taxon>
        <taxon>Insecta</taxon>
        <taxon>Pterygota</taxon>
        <taxon>Neoptera</taxon>
        <taxon>Endopterygota</taxon>
        <taxon>Hymenoptera</taxon>
        <taxon>Apocrita</taxon>
        <taxon>Aculeata</taxon>
        <taxon>Formicoidea</taxon>
        <taxon>Formicidae</taxon>
        <taxon>Myrmicinae</taxon>
        <taxon>Pogonomyrmex</taxon>
    </lineage>
</organism>
<keyword evidence="2" id="KW-1185">Reference proteome</keyword>
<dbReference type="KEGG" id="pbar:105429233"/>
<name>A0A6I9X791_9HYME</name>
<dbReference type="Proteomes" id="UP000504615">
    <property type="component" value="Unplaced"/>
</dbReference>
<protein>
    <submittedName>
        <fullName evidence="3">Uncharacterized protein LOC105429233</fullName>
    </submittedName>
</protein>
<evidence type="ECO:0000313" key="3">
    <source>
        <dbReference type="RefSeq" id="XP_011640374.1"/>
    </source>
</evidence>
<dbReference type="GeneID" id="105429233"/>
<gene>
    <name evidence="3" type="primary">LOC105429233</name>
</gene>
<sequence>MSDDLLAKEKEFHRLNRNLQLKTCDIMKKVDSIVHACATNDLLDNINQTSSNIVIKNAKRIRPKDISNINKQLKTLNKVSEIPLKECIDNTEISPKNDNIGSKAIIILLKSKIDMLYKKLQEVQLEYNNKCDCCKELEVEKKKLEDIQIKLRNQTETLNDTITKLENLNSDVLSDCQVLKNENTTLKKDLESLKKEIKMLNQQSTNLDMRLNRSLENNEKLKNTLKCSQTEEKV</sequence>
<reference evidence="3" key="1">
    <citation type="submission" date="2025-08" db="UniProtKB">
        <authorList>
            <consortium name="RefSeq"/>
        </authorList>
    </citation>
    <scope>IDENTIFICATION</scope>
</reference>
<dbReference type="RefSeq" id="XP_011640374.1">
    <property type="nucleotide sequence ID" value="XM_011642072.2"/>
</dbReference>
<keyword evidence="1" id="KW-0175">Coiled coil</keyword>
<accession>A0A6I9X791</accession>
<dbReference type="PANTHER" id="PTHR23313">
    <property type="entry name" value="TSEC1-RELATED"/>
    <property type="match status" value="1"/>
</dbReference>
<evidence type="ECO:0000313" key="2">
    <source>
        <dbReference type="Proteomes" id="UP000504615"/>
    </source>
</evidence>
<dbReference type="AlphaFoldDB" id="A0A6I9X791"/>
<feature type="coiled-coil region" evidence="1">
    <location>
        <begin position="134"/>
        <end position="231"/>
    </location>
</feature>